<gene>
    <name evidence="10" type="primary">gerAC_3</name>
    <name evidence="10" type="ORF">Back11_37090</name>
</gene>
<evidence type="ECO:0000256" key="2">
    <source>
        <dbReference type="ARBA" id="ARBA00007886"/>
    </source>
</evidence>
<keyword evidence="4" id="KW-0732">Signal</keyword>
<dbReference type="GO" id="GO:0016020">
    <property type="term" value="C:membrane"/>
    <property type="evidence" value="ECO:0007669"/>
    <property type="project" value="UniProtKB-SubCell"/>
</dbReference>
<dbReference type="AlphaFoldDB" id="A0A3G9JGY0"/>
<dbReference type="Proteomes" id="UP000275368">
    <property type="component" value="Chromosome"/>
</dbReference>
<evidence type="ECO:0000256" key="3">
    <source>
        <dbReference type="ARBA" id="ARBA00022544"/>
    </source>
</evidence>
<dbReference type="Pfam" id="PF05504">
    <property type="entry name" value="Spore_GerAC"/>
    <property type="match status" value="1"/>
</dbReference>
<dbReference type="GO" id="GO:0009847">
    <property type="term" value="P:spore germination"/>
    <property type="evidence" value="ECO:0007669"/>
    <property type="project" value="InterPro"/>
</dbReference>
<keyword evidence="6" id="KW-0564">Palmitate</keyword>
<dbReference type="InterPro" id="IPR057336">
    <property type="entry name" value="GerAC_N"/>
</dbReference>
<name>A0A3G9JGY0_9BACL</name>
<dbReference type="PANTHER" id="PTHR35789">
    <property type="entry name" value="SPORE GERMINATION PROTEIN B3"/>
    <property type="match status" value="1"/>
</dbReference>
<feature type="domain" description="Spore germination GerAC-like C-terminal" evidence="8">
    <location>
        <begin position="211"/>
        <end position="379"/>
    </location>
</feature>
<evidence type="ECO:0000313" key="10">
    <source>
        <dbReference type="EMBL" id="BBH22364.1"/>
    </source>
</evidence>
<feature type="domain" description="Spore germination protein N-terminal" evidence="9">
    <location>
        <begin position="14"/>
        <end position="200"/>
    </location>
</feature>
<evidence type="ECO:0000256" key="6">
    <source>
        <dbReference type="ARBA" id="ARBA00023139"/>
    </source>
</evidence>
<protein>
    <submittedName>
        <fullName evidence="10">Germination protein</fullName>
    </submittedName>
</protein>
<keyword evidence="11" id="KW-1185">Reference proteome</keyword>
<accession>A0A3G9JGY0</accession>
<organism evidence="10 11">
    <name type="scientific">Paenibacillus baekrokdamisoli</name>
    <dbReference type="NCBI Taxonomy" id="1712516"/>
    <lineage>
        <taxon>Bacteria</taxon>
        <taxon>Bacillati</taxon>
        <taxon>Bacillota</taxon>
        <taxon>Bacilli</taxon>
        <taxon>Bacillales</taxon>
        <taxon>Paenibacillaceae</taxon>
        <taxon>Paenibacillus</taxon>
    </lineage>
</organism>
<proteinExistence type="inferred from homology"/>
<keyword evidence="5" id="KW-0472">Membrane</keyword>
<dbReference type="NCBIfam" id="TIGR02887">
    <property type="entry name" value="spore_ger_x_C"/>
    <property type="match status" value="1"/>
</dbReference>
<keyword evidence="7" id="KW-0449">Lipoprotein</keyword>
<dbReference type="InterPro" id="IPR046953">
    <property type="entry name" value="Spore_GerAC-like_C"/>
</dbReference>
<evidence type="ECO:0000313" key="11">
    <source>
        <dbReference type="Proteomes" id="UP000275368"/>
    </source>
</evidence>
<dbReference type="Pfam" id="PF25198">
    <property type="entry name" value="Spore_GerAC_N"/>
    <property type="match status" value="1"/>
</dbReference>
<dbReference type="KEGG" id="pbk:Back11_37090"/>
<evidence type="ECO:0000259" key="9">
    <source>
        <dbReference type="Pfam" id="PF25198"/>
    </source>
</evidence>
<dbReference type="EMBL" id="AP019308">
    <property type="protein sequence ID" value="BBH22364.1"/>
    <property type="molecule type" value="Genomic_DNA"/>
</dbReference>
<evidence type="ECO:0000256" key="1">
    <source>
        <dbReference type="ARBA" id="ARBA00004635"/>
    </source>
</evidence>
<dbReference type="PANTHER" id="PTHR35789:SF1">
    <property type="entry name" value="SPORE GERMINATION PROTEIN B3"/>
    <property type="match status" value="1"/>
</dbReference>
<comment type="similarity">
    <text evidence="2">Belongs to the GerABKC lipoprotein family.</text>
</comment>
<evidence type="ECO:0000256" key="7">
    <source>
        <dbReference type="ARBA" id="ARBA00023288"/>
    </source>
</evidence>
<evidence type="ECO:0000256" key="5">
    <source>
        <dbReference type="ARBA" id="ARBA00023136"/>
    </source>
</evidence>
<dbReference type="InterPro" id="IPR008844">
    <property type="entry name" value="Spore_GerAC-like"/>
</dbReference>
<evidence type="ECO:0000259" key="8">
    <source>
        <dbReference type="Pfam" id="PF05504"/>
    </source>
</evidence>
<reference evidence="10 11" key="1">
    <citation type="submission" date="2018-11" db="EMBL/GenBank/DDBJ databases">
        <title>Complete genome sequence of Paenibacillus baekrokdamisoli strain KCTC 33723.</title>
        <authorList>
            <person name="Kang S.W."/>
            <person name="Lee K.C."/>
            <person name="Kim K.K."/>
            <person name="Kim J.S."/>
            <person name="Kim D.S."/>
            <person name="Ko S.H."/>
            <person name="Yang S.H."/>
            <person name="Lee J.S."/>
        </authorList>
    </citation>
    <scope>NUCLEOTIDE SEQUENCE [LARGE SCALE GENOMIC DNA]</scope>
    <source>
        <strain evidence="10 11">KCTC 33723</strain>
    </source>
</reference>
<evidence type="ECO:0000256" key="4">
    <source>
        <dbReference type="ARBA" id="ARBA00022729"/>
    </source>
</evidence>
<dbReference type="Gene3D" id="3.30.300.210">
    <property type="entry name" value="Nutrient germinant receptor protein C, domain 3"/>
    <property type="match status" value="1"/>
</dbReference>
<comment type="subcellular location">
    <subcellularLocation>
        <location evidence="1">Membrane</location>
        <topology evidence="1">Lipid-anchor</topology>
    </subcellularLocation>
</comment>
<sequence length="386" mass="43361">MGLLLLIPIMGCWDRKEIEDVGIVLGIGFDKPAKGITEQGEKGTIRGKHPIMMIHHIAIPEQFSTSGGGKSQKNYINLISKGDLVFENIRKLSTRTARYPSYEHLREVVISEDVARTIDFNNIINFLMRNSETRRSIRVMIAKGKARDVFEKEGSVRNPALELRELAENYHNSFSMSPEMKMGDMSENITGKISFVIQRVDSSKKETKIAGAAVIKGKTAKMIGWLGEEETAGLNWLKGQKKAAGIMEGVESKSGEMIVYEVRSMTSKIKPLVKGSKISFTVEIKTEGKLREDWVDPGNAFDPNFVNRAEQAIEISIKKAAERALTKTQKKFKVDVVGFGKKLSIKYPKTWKKVKKDWDESFSEIPIEVKVKTEIQEFGTRGTKKA</sequence>
<dbReference type="InterPro" id="IPR038501">
    <property type="entry name" value="Spore_GerAC_C_sf"/>
</dbReference>
<keyword evidence="3" id="KW-0309">Germination</keyword>